<protein>
    <submittedName>
        <fullName evidence="1">Uncharacterized protein</fullName>
    </submittedName>
</protein>
<comment type="caution">
    <text evidence="1">The sequence shown here is derived from an EMBL/GenBank/DDBJ whole genome shotgun (WGS) entry which is preliminary data.</text>
</comment>
<accession>A0A0F9JY58</accession>
<dbReference type="EMBL" id="LAZR01015050">
    <property type="protein sequence ID" value="KKM14853.1"/>
    <property type="molecule type" value="Genomic_DNA"/>
</dbReference>
<name>A0A0F9JY58_9ZZZZ</name>
<proteinExistence type="predicted"/>
<gene>
    <name evidence="1" type="ORF">LCGC14_1701920</name>
</gene>
<sequence>MNWLQQNFLPQIKPLQRVAMSDRLRIERNIERLNSLRTAVHNLGFFAIASQSGGYQALQDLLDDRLVKGRPVVFEKLKSALTGENNQKLVLDAPTRVQSILNEVEELVQREIIKEERELRSLLGDV</sequence>
<reference evidence="1" key="1">
    <citation type="journal article" date="2015" name="Nature">
        <title>Complex archaea that bridge the gap between prokaryotes and eukaryotes.</title>
        <authorList>
            <person name="Spang A."/>
            <person name="Saw J.H."/>
            <person name="Jorgensen S.L."/>
            <person name="Zaremba-Niedzwiedzka K."/>
            <person name="Martijn J."/>
            <person name="Lind A.E."/>
            <person name="van Eijk R."/>
            <person name="Schleper C."/>
            <person name="Guy L."/>
            <person name="Ettema T.J."/>
        </authorList>
    </citation>
    <scope>NUCLEOTIDE SEQUENCE</scope>
</reference>
<evidence type="ECO:0000313" key="1">
    <source>
        <dbReference type="EMBL" id="KKM14853.1"/>
    </source>
</evidence>
<organism evidence="1">
    <name type="scientific">marine sediment metagenome</name>
    <dbReference type="NCBI Taxonomy" id="412755"/>
    <lineage>
        <taxon>unclassified sequences</taxon>
        <taxon>metagenomes</taxon>
        <taxon>ecological metagenomes</taxon>
    </lineage>
</organism>
<dbReference type="AlphaFoldDB" id="A0A0F9JY58"/>